<dbReference type="EMBL" id="JACPNR010000010">
    <property type="protein sequence ID" value="MBI2678771.1"/>
    <property type="molecule type" value="Genomic_DNA"/>
</dbReference>
<sequence>MKNRLVGIFCALMLTLPAMGQLQTRPAQDPNARPDAIPEGTTFTIRLRDTLDTRKMERGKRFEAEVQEDLVAPNELVIPRGRKVAGHVSQIYRGLNGSVVLSFDKIETRHGWVPLAATVIGVPGEHGVKQTTGAEGEIQRAGIDKKRTVESAAVGAAIGAVTGALAGGGKGAAIGAAVGAGAGGGAGILLDRDLRIEKGQALELRLDRPIIIPSR</sequence>
<reference evidence="3" key="1">
    <citation type="submission" date="2020-07" db="EMBL/GenBank/DDBJ databases">
        <title>Huge and variable diversity of episymbiotic CPR bacteria and DPANN archaea in groundwater ecosystems.</title>
        <authorList>
            <person name="He C.Y."/>
            <person name="Keren R."/>
            <person name="Whittaker M."/>
            <person name="Farag I.F."/>
            <person name="Doudna J."/>
            <person name="Cate J.H.D."/>
            <person name="Banfield J.F."/>
        </authorList>
    </citation>
    <scope>NUCLEOTIDE SEQUENCE</scope>
    <source>
        <strain evidence="3">NC_groundwater_580_Pr5_B-0.1um_64_19</strain>
    </source>
</reference>
<dbReference type="Pfam" id="PF13441">
    <property type="entry name" value="Gly-zipper_YMGG"/>
    <property type="match status" value="1"/>
</dbReference>
<evidence type="ECO:0000259" key="2">
    <source>
        <dbReference type="Pfam" id="PF13441"/>
    </source>
</evidence>
<feature type="signal peptide" evidence="1">
    <location>
        <begin position="1"/>
        <end position="20"/>
    </location>
</feature>
<organism evidence="3 4">
    <name type="scientific">Candidatus Korobacter versatilis</name>
    <dbReference type="NCBI Taxonomy" id="658062"/>
    <lineage>
        <taxon>Bacteria</taxon>
        <taxon>Pseudomonadati</taxon>
        <taxon>Acidobacteriota</taxon>
        <taxon>Terriglobia</taxon>
        <taxon>Terriglobales</taxon>
        <taxon>Candidatus Korobacteraceae</taxon>
        <taxon>Candidatus Korobacter</taxon>
    </lineage>
</organism>
<gene>
    <name evidence="3" type="ORF">HYX28_08315</name>
</gene>
<dbReference type="Proteomes" id="UP000779809">
    <property type="component" value="Unassembled WGS sequence"/>
</dbReference>
<feature type="chain" id="PRO_5037871504" description="YMGG-like Gly-zipper domain-containing protein" evidence="1">
    <location>
        <begin position="21"/>
        <end position="215"/>
    </location>
</feature>
<evidence type="ECO:0000256" key="1">
    <source>
        <dbReference type="SAM" id="SignalP"/>
    </source>
</evidence>
<accession>A0A932A8Q5</accession>
<evidence type="ECO:0000313" key="4">
    <source>
        <dbReference type="Proteomes" id="UP000779809"/>
    </source>
</evidence>
<proteinExistence type="predicted"/>
<keyword evidence="1" id="KW-0732">Signal</keyword>
<feature type="domain" description="YMGG-like Gly-zipper" evidence="2">
    <location>
        <begin position="146"/>
        <end position="187"/>
    </location>
</feature>
<name>A0A932A8Q5_9BACT</name>
<protein>
    <recommendedName>
        <fullName evidence="2">YMGG-like Gly-zipper domain-containing protein</fullName>
    </recommendedName>
</protein>
<dbReference type="InterPro" id="IPR027367">
    <property type="entry name" value="Gly-zipper_YMGG"/>
</dbReference>
<evidence type="ECO:0000313" key="3">
    <source>
        <dbReference type="EMBL" id="MBI2678771.1"/>
    </source>
</evidence>
<comment type="caution">
    <text evidence="3">The sequence shown here is derived from an EMBL/GenBank/DDBJ whole genome shotgun (WGS) entry which is preliminary data.</text>
</comment>
<dbReference type="AlphaFoldDB" id="A0A932A8Q5"/>